<organism evidence="2 3">
    <name type="scientific">Ataeniobius toweri</name>
    <dbReference type="NCBI Taxonomy" id="208326"/>
    <lineage>
        <taxon>Eukaryota</taxon>
        <taxon>Metazoa</taxon>
        <taxon>Chordata</taxon>
        <taxon>Craniata</taxon>
        <taxon>Vertebrata</taxon>
        <taxon>Euteleostomi</taxon>
        <taxon>Actinopterygii</taxon>
        <taxon>Neopterygii</taxon>
        <taxon>Teleostei</taxon>
        <taxon>Neoteleostei</taxon>
        <taxon>Acanthomorphata</taxon>
        <taxon>Ovalentaria</taxon>
        <taxon>Atherinomorphae</taxon>
        <taxon>Cyprinodontiformes</taxon>
        <taxon>Goodeidae</taxon>
        <taxon>Ataeniobius</taxon>
    </lineage>
</organism>
<dbReference type="Proteomes" id="UP001345963">
    <property type="component" value="Unassembled WGS sequence"/>
</dbReference>
<dbReference type="EMBL" id="JAHUTI010000956">
    <property type="protein sequence ID" value="MED6232567.1"/>
    <property type="molecule type" value="Genomic_DNA"/>
</dbReference>
<sequence length="95" mass="10891">MMERKVVSRTKLLEQLDQPRQADTGGTARRIGRTSSGLPRAGRFKCVTPSPLMLAARNQTSVQHFHDASRTFMKNKRRNSLTFVLRYVSEPSWIE</sequence>
<reference evidence="2 3" key="1">
    <citation type="submission" date="2021-07" db="EMBL/GenBank/DDBJ databases">
        <authorList>
            <person name="Palmer J.M."/>
        </authorList>
    </citation>
    <scope>NUCLEOTIDE SEQUENCE [LARGE SCALE GENOMIC DNA]</scope>
    <source>
        <strain evidence="2 3">AT_MEX2019</strain>
        <tissue evidence="2">Muscle</tissue>
    </source>
</reference>
<protein>
    <submittedName>
        <fullName evidence="2">Uncharacterized protein</fullName>
    </submittedName>
</protein>
<accession>A0ABU7A3D6</accession>
<evidence type="ECO:0000256" key="1">
    <source>
        <dbReference type="SAM" id="MobiDB-lite"/>
    </source>
</evidence>
<gene>
    <name evidence="2" type="ORF">ATANTOWER_032463</name>
</gene>
<feature type="compositionally biased region" description="Basic and acidic residues" evidence="1">
    <location>
        <begin position="1"/>
        <end position="14"/>
    </location>
</feature>
<comment type="caution">
    <text evidence="2">The sequence shown here is derived from an EMBL/GenBank/DDBJ whole genome shotgun (WGS) entry which is preliminary data.</text>
</comment>
<keyword evidence="3" id="KW-1185">Reference proteome</keyword>
<name>A0ABU7A3D6_9TELE</name>
<feature type="region of interest" description="Disordered" evidence="1">
    <location>
        <begin position="1"/>
        <end position="42"/>
    </location>
</feature>
<evidence type="ECO:0000313" key="3">
    <source>
        <dbReference type="Proteomes" id="UP001345963"/>
    </source>
</evidence>
<evidence type="ECO:0000313" key="2">
    <source>
        <dbReference type="EMBL" id="MED6232567.1"/>
    </source>
</evidence>
<proteinExistence type="predicted"/>